<keyword evidence="1" id="KW-0378">Hydrolase</keyword>
<dbReference type="GO" id="GO:0016798">
    <property type="term" value="F:hydrolase activity, acting on glycosyl bonds"/>
    <property type="evidence" value="ECO:0007669"/>
    <property type="project" value="UniProtKB-KW"/>
</dbReference>
<dbReference type="SMART" id="SM00060">
    <property type="entry name" value="FN3"/>
    <property type="match status" value="1"/>
</dbReference>
<dbReference type="Pfam" id="PF12138">
    <property type="entry name" value="Spherulin4"/>
    <property type="match status" value="1"/>
</dbReference>
<keyword evidence="2" id="KW-0119">Carbohydrate metabolism</keyword>
<organism evidence="4 5">
    <name type="scientific">Saccharothrix syringae</name>
    <name type="common">Nocardiopsis syringae</name>
    <dbReference type="NCBI Taxonomy" id="103733"/>
    <lineage>
        <taxon>Bacteria</taxon>
        <taxon>Bacillati</taxon>
        <taxon>Actinomycetota</taxon>
        <taxon>Actinomycetes</taxon>
        <taxon>Pseudonocardiales</taxon>
        <taxon>Pseudonocardiaceae</taxon>
        <taxon>Saccharothrix</taxon>
    </lineage>
</organism>
<dbReference type="InterPro" id="IPR021986">
    <property type="entry name" value="Spherulin4"/>
</dbReference>
<evidence type="ECO:0000313" key="4">
    <source>
        <dbReference type="EMBL" id="QFZ20223.1"/>
    </source>
</evidence>
<sequence length="506" mass="53831">MARLRTALARVGAVVTTFTLLNPGPAVTHQWAAVPAYWSPATPDGLTAFRRLAQNRPATGIVVVNGSLSRPEAPYSDAWADAIGAVHDSGAKVLVYVDTGYFGVDVGQGAHRTRTGETSAEAWAAQVRQDVDDWYALYGGHGVDGVFLDQALHTCGPDGGYVAHYAAIADHVRGAHPYAHIAVNPGTATEQCYDAVADTILSFEGDHQAYLAHTPPAWERGHQDRAKFWHLVHGVPTAQDMAEVVRRSKANGAGYVYVTDRSFGPYTWDSIAGYWDAELGEVAGVVDTSPPAPPRGTTAVATPWQAVLRWRSALDDVAVADYEVLRDGVPVGTTYDTAFTATDLLPGTTYTFAVRARDVAGNASAPGAPVTVVTPTPVVRDPAACLGPTTASYRATFARDFTHRRVFIDTDGDATGGWVLPPGLPAGVDHMIEEGVLYRYVGPGWAWEPVVDAEQVEDGRVVTWRVPVGAFGDSAGATQVAVFNGYDGVDEFSAPVVVARSDEDCP</sequence>
<dbReference type="InterPro" id="IPR036116">
    <property type="entry name" value="FN3_sf"/>
</dbReference>
<dbReference type="GO" id="GO:0000272">
    <property type="term" value="P:polysaccharide catabolic process"/>
    <property type="evidence" value="ECO:0007669"/>
    <property type="project" value="UniProtKB-KW"/>
</dbReference>
<accession>A0A5Q0H284</accession>
<dbReference type="PANTHER" id="PTHR35040:SF7">
    <property type="entry name" value="FIBRONECTIN TYPE-III DOMAIN-CONTAINING PROTEIN-RELATED"/>
    <property type="match status" value="1"/>
</dbReference>
<dbReference type="Pfam" id="PF00041">
    <property type="entry name" value="fn3"/>
    <property type="match status" value="1"/>
</dbReference>
<feature type="domain" description="Fibronectin type-III" evidence="3">
    <location>
        <begin position="290"/>
        <end position="377"/>
    </location>
</feature>
<dbReference type="EMBL" id="CP034550">
    <property type="protein sequence ID" value="QFZ20223.1"/>
    <property type="molecule type" value="Genomic_DNA"/>
</dbReference>
<dbReference type="OrthoDB" id="3311125at2"/>
<dbReference type="Proteomes" id="UP000325787">
    <property type="component" value="Chromosome"/>
</dbReference>
<keyword evidence="5" id="KW-1185">Reference proteome</keyword>
<gene>
    <name evidence="4" type="ORF">EKG83_24925</name>
</gene>
<dbReference type="KEGG" id="ssyi:EKG83_24925"/>
<protein>
    <recommendedName>
        <fullName evidence="3">Fibronectin type-III domain-containing protein</fullName>
    </recommendedName>
</protein>
<dbReference type="SUPFAM" id="SSF49265">
    <property type="entry name" value="Fibronectin type III"/>
    <property type="match status" value="1"/>
</dbReference>
<dbReference type="CDD" id="cd00063">
    <property type="entry name" value="FN3"/>
    <property type="match status" value="1"/>
</dbReference>
<keyword evidence="1" id="KW-0326">Glycosidase</keyword>
<dbReference type="InterPro" id="IPR003961">
    <property type="entry name" value="FN3_dom"/>
</dbReference>
<proteinExistence type="predicted"/>
<evidence type="ECO:0000256" key="1">
    <source>
        <dbReference type="ARBA" id="ARBA00023295"/>
    </source>
</evidence>
<evidence type="ECO:0000313" key="5">
    <source>
        <dbReference type="Proteomes" id="UP000325787"/>
    </source>
</evidence>
<evidence type="ECO:0000256" key="2">
    <source>
        <dbReference type="ARBA" id="ARBA00023326"/>
    </source>
</evidence>
<dbReference type="PROSITE" id="PS50853">
    <property type="entry name" value="FN3"/>
    <property type="match status" value="1"/>
</dbReference>
<dbReference type="Gene3D" id="2.60.40.10">
    <property type="entry name" value="Immunoglobulins"/>
    <property type="match status" value="1"/>
</dbReference>
<dbReference type="AlphaFoldDB" id="A0A5Q0H284"/>
<dbReference type="RefSeq" id="WP_084716966.1">
    <property type="nucleotide sequence ID" value="NZ_CP034550.1"/>
</dbReference>
<reference evidence="5" key="1">
    <citation type="journal article" date="2021" name="Curr. Microbiol.">
        <title>Complete genome of nocamycin-producing strain Saccharothrix syringae NRRL B-16468 reveals the biosynthetic potential for secondary metabolites.</title>
        <authorList>
            <person name="Mo X."/>
            <person name="Yang S."/>
        </authorList>
    </citation>
    <scope>NUCLEOTIDE SEQUENCE [LARGE SCALE GENOMIC DNA]</scope>
    <source>
        <strain evidence="5">ATCC 51364 / DSM 43886 / JCM 6844 / KCTC 9398 / NBRC 14523 / NRRL B-16468 / INA 2240</strain>
    </source>
</reference>
<keyword evidence="2" id="KW-0624">Polysaccharide degradation</keyword>
<evidence type="ECO:0000259" key="3">
    <source>
        <dbReference type="PROSITE" id="PS50853"/>
    </source>
</evidence>
<dbReference type="PANTHER" id="PTHR35040">
    <property type="match status" value="1"/>
</dbReference>
<dbReference type="InterPro" id="IPR013783">
    <property type="entry name" value="Ig-like_fold"/>
</dbReference>
<name>A0A5Q0H284_SACSY</name>